<feature type="compositionally biased region" description="Basic and acidic residues" evidence="7">
    <location>
        <begin position="356"/>
        <end position="369"/>
    </location>
</feature>
<dbReference type="Proteomes" id="UP001153555">
    <property type="component" value="Unassembled WGS sequence"/>
</dbReference>
<evidence type="ECO:0000256" key="4">
    <source>
        <dbReference type="ARBA" id="ARBA00022701"/>
    </source>
</evidence>
<dbReference type="GO" id="GO:0005874">
    <property type="term" value="C:microtubule"/>
    <property type="evidence" value="ECO:0007669"/>
    <property type="project" value="UniProtKB-KW"/>
</dbReference>
<dbReference type="Pfam" id="PF06886">
    <property type="entry name" value="TPX2"/>
    <property type="match status" value="2"/>
</dbReference>
<gene>
    <name evidence="9" type="ORF">SHERM_04620</name>
</gene>
<keyword evidence="4" id="KW-0493">Microtubule</keyword>
<dbReference type="InterPro" id="IPR027329">
    <property type="entry name" value="TPX2_C"/>
</dbReference>
<reference evidence="9" key="1">
    <citation type="submission" date="2019-12" db="EMBL/GenBank/DDBJ databases">
        <authorList>
            <person name="Scholes J."/>
        </authorList>
    </citation>
    <scope>NUCLEOTIDE SEQUENCE</scope>
</reference>
<dbReference type="AlphaFoldDB" id="A0A9N7RMJ3"/>
<evidence type="ECO:0000256" key="1">
    <source>
        <dbReference type="ARBA" id="ARBA00004245"/>
    </source>
</evidence>
<dbReference type="EMBL" id="CACSLK010030875">
    <property type="protein sequence ID" value="CAA0838003.1"/>
    <property type="molecule type" value="Genomic_DNA"/>
</dbReference>
<dbReference type="PANTHER" id="PTHR31358:SF29">
    <property type="entry name" value="PROTEIN WVD2-LIKE 5-RELATED"/>
    <property type="match status" value="1"/>
</dbReference>
<dbReference type="PANTHER" id="PTHR31358">
    <property type="entry name" value="PROTEIN WVD2-LIKE 4"/>
    <property type="match status" value="1"/>
</dbReference>
<sequence length="376" mass="42031">MLSSTKGEQTEEFLKTKLKTLAKGPSIKADEISESSSNRTAGEAMPLKLSTIPAYNFSFKCNERAEKRKEFYSKLEERIQAQEAEKSNLQAKTKETQEAEIKMLRKSLGFKATPMPSFYQEPPPPKAELKKSSDSKSSKPVKGMIRAKNGKPLSKGNDGKQAMKSSNSKVACELRSKESAFGTKSKSFNERQSPEFYSRLEEKIQAKEAEKSNLLAKTKETRDAEIKMFRKSLGFKATPMPSLYQEPAPQKPELKKIPTKSSISPNADTSPPRLSLDESNLARTREDRVKKPQRKSLPKWPFEENASSYEEKRRPSSSRISNTSSKETVEHEAQPKVLNEDESSAAAGTVQSQLIMDEKLPEAPEETGKVQEAIAV</sequence>
<feature type="region of interest" description="Disordered" evidence="7">
    <location>
        <begin position="106"/>
        <end position="196"/>
    </location>
</feature>
<evidence type="ECO:0000259" key="8">
    <source>
        <dbReference type="Pfam" id="PF06886"/>
    </source>
</evidence>
<evidence type="ECO:0000256" key="2">
    <source>
        <dbReference type="ARBA" id="ARBA00005885"/>
    </source>
</evidence>
<feature type="compositionally biased region" description="Polar residues" evidence="7">
    <location>
        <begin position="259"/>
        <end position="269"/>
    </location>
</feature>
<accession>A0A9N7RMJ3</accession>
<evidence type="ECO:0000256" key="5">
    <source>
        <dbReference type="ARBA" id="ARBA00023212"/>
    </source>
</evidence>
<evidence type="ECO:0000313" key="10">
    <source>
        <dbReference type="Proteomes" id="UP001153555"/>
    </source>
</evidence>
<comment type="similarity">
    <text evidence="2">Belongs to the TPX2 family.</text>
</comment>
<keyword evidence="6" id="KW-0175">Coiled coil</keyword>
<keyword evidence="3" id="KW-0963">Cytoplasm</keyword>
<dbReference type="OrthoDB" id="1939285at2759"/>
<evidence type="ECO:0000256" key="7">
    <source>
        <dbReference type="SAM" id="MobiDB-lite"/>
    </source>
</evidence>
<comment type="caution">
    <text evidence="9">The sequence shown here is derived from an EMBL/GenBank/DDBJ whole genome shotgun (WGS) entry which is preliminary data.</text>
</comment>
<evidence type="ECO:0000256" key="3">
    <source>
        <dbReference type="ARBA" id="ARBA00022490"/>
    </source>
</evidence>
<feature type="compositionally biased region" description="Basic and acidic residues" evidence="7">
    <location>
        <begin position="187"/>
        <end position="196"/>
    </location>
</feature>
<evidence type="ECO:0000313" key="9">
    <source>
        <dbReference type="EMBL" id="CAA0838003.1"/>
    </source>
</evidence>
<name>A0A9N7RMJ3_STRHE</name>
<keyword evidence="10" id="KW-1185">Reference proteome</keyword>
<protein>
    <submittedName>
        <fullName evidence="9">TPX2 (Targeting protein for Xklp2) protein family</fullName>
    </submittedName>
</protein>
<feature type="domain" description="TPX2 C-terminal" evidence="8">
    <location>
        <begin position="195"/>
        <end position="252"/>
    </location>
</feature>
<organism evidence="9 10">
    <name type="scientific">Striga hermonthica</name>
    <name type="common">Purple witchweed</name>
    <name type="synonym">Buchnera hermonthica</name>
    <dbReference type="NCBI Taxonomy" id="68872"/>
    <lineage>
        <taxon>Eukaryota</taxon>
        <taxon>Viridiplantae</taxon>
        <taxon>Streptophyta</taxon>
        <taxon>Embryophyta</taxon>
        <taxon>Tracheophyta</taxon>
        <taxon>Spermatophyta</taxon>
        <taxon>Magnoliopsida</taxon>
        <taxon>eudicotyledons</taxon>
        <taxon>Gunneridae</taxon>
        <taxon>Pentapetalae</taxon>
        <taxon>asterids</taxon>
        <taxon>lamiids</taxon>
        <taxon>Lamiales</taxon>
        <taxon>Orobanchaceae</taxon>
        <taxon>Buchnereae</taxon>
        <taxon>Striga</taxon>
    </lineage>
</organism>
<comment type="subcellular location">
    <subcellularLocation>
        <location evidence="1">Cytoplasm</location>
        <location evidence="1">Cytoskeleton</location>
    </subcellularLocation>
</comment>
<feature type="compositionally biased region" description="Basic and acidic residues" evidence="7">
    <location>
        <begin position="127"/>
        <end position="137"/>
    </location>
</feature>
<dbReference type="GO" id="GO:0008017">
    <property type="term" value="F:microtubule binding"/>
    <property type="evidence" value="ECO:0007669"/>
    <property type="project" value="InterPro"/>
</dbReference>
<feature type="domain" description="TPX2 C-terminal" evidence="8">
    <location>
        <begin position="57"/>
        <end position="127"/>
    </location>
</feature>
<keyword evidence="5" id="KW-0206">Cytoskeleton</keyword>
<feature type="coiled-coil region" evidence="6">
    <location>
        <begin position="62"/>
        <end position="99"/>
    </location>
</feature>
<proteinExistence type="inferred from homology"/>
<evidence type="ECO:0000256" key="6">
    <source>
        <dbReference type="SAM" id="Coils"/>
    </source>
</evidence>
<feature type="region of interest" description="Disordered" evidence="7">
    <location>
        <begin position="234"/>
        <end position="376"/>
    </location>
</feature>
<dbReference type="InterPro" id="IPR044833">
    <property type="entry name" value="WDL5/6"/>
</dbReference>